<dbReference type="Pfam" id="PF01757">
    <property type="entry name" value="Acyl_transf_3"/>
    <property type="match status" value="1"/>
</dbReference>
<dbReference type="EMBL" id="SJPW01000002">
    <property type="protein sequence ID" value="TWU59491.1"/>
    <property type="molecule type" value="Genomic_DNA"/>
</dbReference>
<dbReference type="PANTHER" id="PTHR23028">
    <property type="entry name" value="ACETYLTRANSFERASE"/>
    <property type="match status" value="1"/>
</dbReference>
<protein>
    <submittedName>
        <fullName evidence="3">Acyltransferase family protein</fullName>
    </submittedName>
</protein>
<proteinExistence type="predicted"/>
<dbReference type="GO" id="GO:0016747">
    <property type="term" value="F:acyltransferase activity, transferring groups other than amino-acyl groups"/>
    <property type="evidence" value="ECO:0007669"/>
    <property type="project" value="InterPro"/>
</dbReference>
<evidence type="ECO:0000313" key="4">
    <source>
        <dbReference type="Proteomes" id="UP000318288"/>
    </source>
</evidence>
<feature type="domain" description="Acyltransferase 3" evidence="2">
    <location>
        <begin position="22"/>
        <end position="361"/>
    </location>
</feature>
<keyword evidence="4" id="KW-1185">Reference proteome</keyword>
<keyword evidence="3" id="KW-0012">Acyltransferase</keyword>
<keyword evidence="3" id="KW-0808">Transferase</keyword>
<dbReference type="InterPro" id="IPR050879">
    <property type="entry name" value="Acyltransferase_3"/>
</dbReference>
<evidence type="ECO:0000313" key="3">
    <source>
        <dbReference type="EMBL" id="TWU59491.1"/>
    </source>
</evidence>
<feature type="transmembrane region" description="Helical" evidence="1">
    <location>
        <begin position="54"/>
        <end position="73"/>
    </location>
</feature>
<dbReference type="PANTHER" id="PTHR23028:SF131">
    <property type="entry name" value="BLR2367 PROTEIN"/>
    <property type="match status" value="1"/>
</dbReference>
<evidence type="ECO:0000259" key="2">
    <source>
        <dbReference type="Pfam" id="PF01757"/>
    </source>
</evidence>
<dbReference type="GO" id="GO:0000271">
    <property type="term" value="P:polysaccharide biosynthetic process"/>
    <property type="evidence" value="ECO:0007669"/>
    <property type="project" value="TreeGrafter"/>
</dbReference>
<feature type="transmembrane region" description="Helical" evidence="1">
    <location>
        <begin position="94"/>
        <end position="116"/>
    </location>
</feature>
<comment type="caution">
    <text evidence="3">The sequence shown here is derived from an EMBL/GenBank/DDBJ whole genome shotgun (WGS) entry which is preliminary data.</text>
</comment>
<sequence length="386" mass="43430">MKNQHTNTVSSSSDSSRRFFGSLESVRFICAATVAFFHATWVSHVTYLRPFQNAWVLVDFFFVLSGFVIFNAYGRMDRSLGSSVSFVIKRIFRLYPLHFATLLGVGVIQFIAWKFLGKEDPFGGDWLYLLTLNLTMSHAIGLAEQPILNIPSWSISTEFYAYLVFLFACILARTAMIRMLILASLACVGFVAMRVYHQEYGLLLPVTASLARCIFSFGLGVLTFSVFDKHNDGWSALTSTIVLCCCFIFSVVMMASCDPKSAYLLSMPFCFAMSIYALVKDSGSWISRALEAKWLLYMGKRSYSIYLNHVMVLMLVSFAVSQFSKGKIDVGHLQSLHQINVWAGDACLLVYLISLTLVSVITYRWIEEPGRLKGKKFADAAKRFLG</sequence>
<reference evidence="3 4" key="1">
    <citation type="submission" date="2019-02" db="EMBL/GenBank/DDBJ databases">
        <title>Deep-cultivation of Planctomycetes and their phenomic and genomic characterization uncovers novel biology.</title>
        <authorList>
            <person name="Wiegand S."/>
            <person name="Jogler M."/>
            <person name="Boedeker C."/>
            <person name="Pinto D."/>
            <person name="Vollmers J."/>
            <person name="Rivas-Marin E."/>
            <person name="Kohn T."/>
            <person name="Peeters S.H."/>
            <person name="Heuer A."/>
            <person name="Rast P."/>
            <person name="Oberbeckmann S."/>
            <person name="Bunk B."/>
            <person name="Jeske O."/>
            <person name="Meyerdierks A."/>
            <person name="Storesund J.E."/>
            <person name="Kallscheuer N."/>
            <person name="Luecker S."/>
            <person name="Lage O.M."/>
            <person name="Pohl T."/>
            <person name="Merkel B.J."/>
            <person name="Hornburger P."/>
            <person name="Mueller R.-W."/>
            <person name="Bruemmer F."/>
            <person name="Labrenz M."/>
            <person name="Spormann A.M."/>
            <person name="Op Den Camp H."/>
            <person name="Overmann J."/>
            <person name="Amann R."/>
            <person name="Jetten M.S.M."/>
            <person name="Mascher T."/>
            <person name="Medema M.H."/>
            <person name="Devos D.P."/>
            <person name="Kaster A.-K."/>
            <person name="Ovreas L."/>
            <person name="Rohde M."/>
            <person name="Galperin M.Y."/>
            <person name="Jogler C."/>
        </authorList>
    </citation>
    <scope>NUCLEOTIDE SEQUENCE [LARGE SCALE GENOMIC DNA]</scope>
    <source>
        <strain evidence="3 4">Poly51</strain>
    </source>
</reference>
<feature type="transmembrane region" description="Helical" evidence="1">
    <location>
        <begin position="153"/>
        <end position="172"/>
    </location>
</feature>
<accession>A0A5C6FIK7</accession>
<keyword evidence="1" id="KW-1133">Transmembrane helix</keyword>
<keyword evidence="1" id="KW-0472">Membrane</keyword>
<keyword evidence="1" id="KW-0812">Transmembrane</keyword>
<dbReference type="InterPro" id="IPR002656">
    <property type="entry name" value="Acyl_transf_3_dom"/>
</dbReference>
<dbReference type="GO" id="GO:0016020">
    <property type="term" value="C:membrane"/>
    <property type="evidence" value="ECO:0007669"/>
    <property type="project" value="TreeGrafter"/>
</dbReference>
<feature type="transmembrane region" description="Helical" evidence="1">
    <location>
        <begin position="179"/>
        <end position="196"/>
    </location>
</feature>
<feature type="transmembrane region" description="Helical" evidence="1">
    <location>
        <begin position="234"/>
        <end position="255"/>
    </location>
</feature>
<name>A0A5C6FIK7_9BACT</name>
<evidence type="ECO:0000256" key="1">
    <source>
        <dbReference type="SAM" id="Phobius"/>
    </source>
</evidence>
<feature type="transmembrane region" description="Helical" evidence="1">
    <location>
        <begin position="26"/>
        <end position="48"/>
    </location>
</feature>
<dbReference type="AlphaFoldDB" id="A0A5C6FIK7"/>
<feature type="transmembrane region" description="Helical" evidence="1">
    <location>
        <begin position="202"/>
        <end position="227"/>
    </location>
</feature>
<dbReference type="Proteomes" id="UP000318288">
    <property type="component" value="Unassembled WGS sequence"/>
</dbReference>
<feature type="transmembrane region" description="Helical" evidence="1">
    <location>
        <begin position="261"/>
        <end position="279"/>
    </location>
</feature>
<feature type="transmembrane region" description="Helical" evidence="1">
    <location>
        <begin position="303"/>
        <end position="321"/>
    </location>
</feature>
<organism evidence="3 4">
    <name type="scientific">Rubripirellula tenax</name>
    <dbReference type="NCBI Taxonomy" id="2528015"/>
    <lineage>
        <taxon>Bacteria</taxon>
        <taxon>Pseudomonadati</taxon>
        <taxon>Planctomycetota</taxon>
        <taxon>Planctomycetia</taxon>
        <taxon>Pirellulales</taxon>
        <taxon>Pirellulaceae</taxon>
        <taxon>Rubripirellula</taxon>
    </lineage>
</organism>
<dbReference type="RefSeq" id="WP_146457136.1">
    <property type="nucleotide sequence ID" value="NZ_SJPW01000002.1"/>
</dbReference>
<dbReference type="OrthoDB" id="9767863at2"/>
<gene>
    <name evidence="3" type="ORF">Poly51_22790</name>
</gene>
<feature type="transmembrane region" description="Helical" evidence="1">
    <location>
        <begin position="341"/>
        <end position="366"/>
    </location>
</feature>